<evidence type="ECO:0000313" key="3">
    <source>
        <dbReference type="EMBL" id="RKN64448.1"/>
    </source>
</evidence>
<gene>
    <name evidence="3" type="ORF">D7M11_33870</name>
</gene>
<dbReference type="Pfam" id="PF16571">
    <property type="entry name" value="FBP_C"/>
    <property type="match status" value="1"/>
</dbReference>
<dbReference type="InterPro" id="IPR010841">
    <property type="entry name" value="EF-G-binding_N"/>
</dbReference>
<dbReference type="OrthoDB" id="1891078at2"/>
<reference evidence="3 4" key="1">
    <citation type="journal article" date="2007" name="Int. J. Syst. Evol. Microbiol.">
        <title>Paenibacillus ginsengarvi sp. nov., isolated from soil from ginseng cultivation.</title>
        <authorList>
            <person name="Yoon M.H."/>
            <person name="Ten L.N."/>
            <person name="Im W.T."/>
        </authorList>
    </citation>
    <scope>NUCLEOTIDE SEQUENCE [LARGE SCALE GENOMIC DNA]</scope>
    <source>
        <strain evidence="3 4">KCTC 13059</strain>
    </source>
</reference>
<sequence>MNVPFIRNHQYNLIRKQARMLLNACNTVSDPKVVEAVRAGALSAIVEAFPQATEIQKQALECITELRNAEDYERYMFSLAPYMAEFEPVTEQQLRKLFPKTKKLKLPDLAAIDNRYVTYVGWTDIATNKLFIVYRLNGQLVGIEGRYTPLNKKGVCFLCNRHEEVAMVSAMTRKRPANASPDYYQSIGNYMCVGSETCNSNITDVASLEKFIQAVLG</sequence>
<dbReference type="GO" id="GO:0003746">
    <property type="term" value="F:translation elongation factor activity"/>
    <property type="evidence" value="ECO:0007669"/>
    <property type="project" value="UniProtKB-KW"/>
</dbReference>
<comment type="caution">
    <text evidence="3">The sequence shown here is derived from an EMBL/GenBank/DDBJ whole genome shotgun (WGS) entry which is preliminary data.</text>
</comment>
<evidence type="ECO:0000313" key="4">
    <source>
        <dbReference type="Proteomes" id="UP000282311"/>
    </source>
</evidence>
<dbReference type="InterPro" id="IPR038344">
    <property type="entry name" value="EF-G_N_sf"/>
</dbReference>
<keyword evidence="4" id="KW-1185">Reference proteome</keyword>
<dbReference type="Pfam" id="PF07299">
    <property type="entry name" value="EF-G-binding_N"/>
    <property type="match status" value="1"/>
</dbReference>
<name>A0A3B0AVW2_9BACL</name>
<protein>
    <submittedName>
        <fullName evidence="3">Elongation factor G-binding protein</fullName>
    </submittedName>
</protein>
<dbReference type="Gene3D" id="1.20.1280.250">
    <property type="match status" value="1"/>
</dbReference>
<keyword evidence="3" id="KW-0251">Elongation factor</keyword>
<dbReference type="Proteomes" id="UP000282311">
    <property type="component" value="Unassembled WGS sequence"/>
</dbReference>
<dbReference type="InterPro" id="IPR032330">
    <property type="entry name" value="EF-G-binding_C"/>
</dbReference>
<dbReference type="AlphaFoldDB" id="A0A3B0AVW2"/>
<proteinExistence type="predicted"/>
<dbReference type="RefSeq" id="WP_120751701.1">
    <property type="nucleotide sequence ID" value="NZ_RBAH01000042.1"/>
</dbReference>
<keyword evidence="3" id="KW-0648">Protein biosynthesis</keyword>
<dbReference type="CDD" id="cd16342">
    <property type="entry name" value="FusC_FusB"/>
    <property type="match status" value="1"/>
</dbReference>
<accession>A0A3B0AVW2</accession>
<dbReference type="EMBL" id="RBAH01000042">
    <property type="protein sequence ID" value="RKN64448.1"/>
    <property type="molecule type" value="Genomic_DNA"/>
</dbReference>
<feature type="domain" description="Elongation factor G-binding protein N-terminal" evidence="1">
    <location>
        <begin position="5"/>
        <end position="86"/>
    </location>
</feature>
<organism evidence="3 4">
    <name type="scientific">Paenibacillus ginsengarvi</name>
    <dbReference type="NCBI Taxonomy" id="400777"/>
    <lineage>
        <taxon>Bacteria</taxon>
        <taxon>Bacillati</taxon>
        <taxon>Bacillota</taxon>
        <taxon>Bacilli</taxon>
        <taxon>Bacillales</taxon>
        <taxon>Paenibacillaceae</taxon>
        <taxon>Paenibacillus</taxon>
    </lineage>
</organism>
<evidence type="ECO:0000259" key="2">
    <source>
        <dbReference type="Pfam" id="PF16571"/>
    </source>
</evidence>
<evidence type="ECO:0000259" key="1">
    <source>
        <dbReference type="Pfam" id="PF07299"/>
    </source>
</evidence>
<feature type="domain" description="Elongation factor G-binding protein C-terminal treble-clef zinc-finger" evidence="2">
    <location>
        <begin position="101"/>
        <end position="203"/>
    </location>
</feature>